<dbReference type="PROSITE" id="PS51455">
    <property type="entry name" value="PIPK"/>
    <property type="match status" value="1"/>
</dbReference>
<proteinExistence type="predicted"/>
<protein>
    <submittedName>
        <fullName evidence="4">Phosphatidylinositol-4-phosphate-5-Kinase (PI-PIPK-B)</fullName>
    </submittedName>
</protein>
<gene>
    <name evidence="4" type="ORF">PHPALM_16038</name>
</gene>
<dbReference type="OrthoDB" id="158357at2759"/>
<dbReference type="GO" id="GO:0046488">
    <property type="term" value="P:phosphatidylinositol metabolic process"/>
    <property type="evidence" value="ECO:0007669"/>
    <property type="project" value="UniProtKB-UniRule"/>
</dbReference>
<dbReference type="InterPro" id="IPR002498">
    <property type="entry name" value="PInositol-4-P-4/5-kinase_core"/>
</dbReference>
<dbReference type="GO" id="GO:0005524">
    <property type="term" value="F:ATP binding"/>
    <property type="evidence" value="ECO:0007669"/>
    <property type="project" value="UniProtKB-UniRule"/>
</dbReference>
<dbReference type="EMBL" id="NCKW01008584">
    <property type="protein sequence ID" value="POM67877.1"/>
    <property type="molecule type" value="Genomic_DNA"/>
</dbReference>
<dbReference type="GO" id="GO:0052742">
    <property type="term" value="F:phosphatidylinositol kinase activity"/>
    <property type="evidence" value="ECO:0007669"/>
    <property type="project" value="InterPro"/>
</dbReference>
<keyword evidence="1" id="KW-0067">ATP-binding</keyword>
<organism evidence="4 5">
    <name type="scientific">Phytophthora palmivora</name>
    <dbReference type="NCBI Taxonomy" id="4796"/>
    <lineage>
        <taxon>Eukaryota</taxon>
        <taxon>Sar</taxon>
        <taxon>Stramenopiles</taxon>
        <taxon>Oomycota</taxon>
        <taxon>Peronosporomycetes</taxon>
        <taxon>Peronosporales</taxon>
        <taxon>Peronosporaceae</taxon>
        <taxon>Phytophthora</taxon>
    </lineage>
</organism>
<evidence type="ECO:0000256" key="1">
    <source>
        <dbReference type="PROSITE-ProRule" id="PRU00781"/>
    </source>
</evidence>
<keyword evidence="1" id="KW-0547">Nucleotide-binding</keyword>
<dbReference type="AlphaFoldDB" id="A0A2P4XQS3"/>
<accession>A0A2P4XQS3</accession>
<keyword evidence="5" id="KW-1185">Reference proteome</keyword>
<keyword evidence="1" id="KW-0808">Transferase</keyword>
<evidence type="ECO:0000256" key="2">
    <source>
        <dbReference type="SAM" id="MobiDB-lite"/>
    </source>
</evidence>
<keyword evidence="1" id="KW-0418">Kinase</keyword>
<dbReference type="Proteomes" id="UP000237271">
    <property type="component" value="Unassembled WGS sequence"/>
</dbReference>
<comment type="caution">
    <text evidence="4">The sequence shown here is derived from an EMBL/GenBank/DDBJ whole genome shotgun (WGS) entry which is preliminary data.</text>
</comment>
<reference evidence="4 5" key="1">
    <citation type="journal article" date="2017" name="Genome Biol. Evol.">
        <title>Phytophthora megakarya and P. palmivora, closely related causal agents of cacao black pod rot, underwent increases in genome sizes and gene numbers by different mechanisms.</title>
        <authorList>
            <person name="Ali S.S."/>
            <person name="Shao J."/>
            <person name="Lary D.J."/>
            <person name="Kronmiller B."/>
            <person name="Shen D."/>
            <person name="Strem M.D."/>
            <person name="Amoako-Attah I."/>
            <person name="Akrofi A.Y."/>
            <person name="Begoude B.A."/>
            <person name="Ten Hoopen G.M."/>
            <person name="Coulibaly K."/>
            <person name="Kebe B.I."/>
            <person name="Melnick R.L."/>
            <person name="Guiltinan M.J."/>
            <person name="Tyler B.M."/>
            <person name="Meinhardt L.W."/>
            <person name="Bailey B.A."/>
        </authorList>
    </citation>
    <scope>NUCLEOTIDE SEQUENCE [LARGE SCALE GENOMIC DNA]</scope>
    <source>
        <strain evidence="5">sbr112.9</strain>
    </source>
</reference>
<feature type="compositionally biased region" description="Low complexity" evidence="2">
    <location>
        <begin position="61"/>
        <end position="80"/>
    </location>
</feature>
<feature type="region of interest" description="Disordered" evidence="2">
    <location>
        <begin position="61"/>
        <end position="88"/>
    </location>
</feature>
<sequence length="184" mass="20375">MESTSKASLMFRNPTVISPISYRRRFMNAMNRYFVGIEKELEIRMRKRCGIRSKTGLLPAASPAAAMNTPSASTSTTTSKARTDDEKHADVAARLADNMSLMSESSVVSERQSAKSEYRMPKLETEWTTKPRGHSMSHLSDHEVHCDRVTHSEGSSSPCSSSSDSGYPATPHTNNNVIMEEHCS</sequence>
<name>A0A2P4XQS3_9STRA</name>
<feature type="compositionally biased region" description="Basic and acidic residues" evidence="2">
    <location>
        <begin position="139"/>
        <end position="151"/>
    </location>
</feature>
<feature type="region of interest" description="Disordered" evidence="2">
    <location>
        <begin position="128"/>
        <end position="184"/>
    </location>
</feature>
<evidence type="ECO:0000313" key="5">
    <source>
        <dbReference type="Proteomes" id="UP000237271"/>
    </source>
</evidence>
<feature type="compositionally biased region" description="Low complexity" evidence="2">
    <location>
        <begin position="152"/>
        <end position="165"/>
    </location>
</feature>
<evidence type="ECO:0000313" key="4">
    <source>
        <dbReference type="EMBL" id="POM67877.1"/>
    </source>
</evidence>
<feature type="domain" description="PIPK" evidence="3">
    <location>
        <begin position="1"/>
        <end position="34"/>
    </location>
</feature>
<evidence type="ECO:0000259" key="3">
    <source>
        <dbReference type="PROSITE" id="PS51455"/>
    </source>
</evidence>